<sequence>MTAMTASMLALTSMAVMFVALLLTVAWLLWHGHDVPVWLECVVTLLLGAFTLVCVVLLMLPLLRLLEMAVMMWTLICS</sequence>
<keyword evidence="1" id="KW-1133">Transmembrane helix</keyword>
<reference evidence="2 3" key="1">
    <citation type="journal article" date="2015" name="Genome Announc.">
        <title>Complete and Assembled Genome Sequence of Bifidobacterium kashiwanohense PV20-2, Isolated from the Feces of an Anemic Kenyan Infant.</title>
        <authorList>
            <person name="Vazquez-Gutierrez P."/>
            <person name="Lacroix C."/>
            <person name="Chassard C."/>
            <person name="Klumpp J."/>
            <person name="Jans C."/>
            <person name="Stevens M.J."/>
        </authorList>
    </citation>
    <scope>NUCLEOTIDE SEQUENCE [LARGE SCALE GENOMIC DNA]</scope>
    <source>
        <strain evidence="2 3">PV20-2</strain>
    </source>
</reference>
<protein>
    <submittedName>
        <fullName evidence="2">Histidine kinase</fullName>
    </submittedName>
</protein>
<feature type="transmembrane region" description="Helical" evidence="1">
    <location>
        <begin position="42"/>
        <end position="63"/>
    </location>
</feature>
<keyword evidence="1" id="KW-0472">Membrane</keyword>
<keyword evidence="2" id="KW-0418">Kinase</keyword>
<evidence type="ECO:0000313" key="3">
    <source>
        <dbReference type="Proteomes" id="UP000030625"/>
    </source>
</evidence>
<dbReference type="AlphaFoldDB" id="A0A0A7I5P7"/>
<dbReference type="KEGG" id="bka:AH68_05240"/>
<dbReference type="HOGENOM" id="CLU_2631044_0_0_11"/>
<dbReference type="Proteomes" id="UP000030625">
    <property type="component" value="Chromosome"/>
</dbReference>
<feature type="transmembrane region" description="Helical" evidence="1">
    <location>
        <begin position="7"/>
        <end position="30"/>
    </location>
</feature>
<dbReference type="EMBL" id="CP007456">
    <property type="protein sequence ID" value="AIZ14540.1"/>
    <property type="molecule type" value="Genomic_DNA"/>
</dbReference>
<keyword evidence="1" id="KW-0812">Transmembrane</keyword>
<accession>A0A0A7I5P7</accession>
<organism evidence="2 3">
    <name type="scientific">Bifidobacterium catenulatum PV20-2</name>
    <dbReference type="NCBI Taxonomy" id="1447716"/>
    <lineage>
        <taxon>Bacteria</taxon>
        <taxon>Bacillati</taxon>
        <taxon>Actinomycetota</taxon>
        <taxon>Actinomycetes</taxon>
        <taxon>Bifidobacteriales</taxon>
        <taxon>Bifidobacteriaceae</taxon>
        <taxon>Bifidobacterium</taxon>
    </lineage>
</organism>
<evidence type="ECO:0000313" key="2">
    <source>
        <dbReference type="EMBL" id="AIZ14540.1"/>
    </source>
</evidence>
<gene>
    <name evidence="2" type="ORF">AH68_05240</name>
</gene>
<name>A0A0A7I5P7_9BIFI</name>
<dbReference type="STRING" id="1447716.AH68_05240"/>
<evidence type="ECO:0000256" key="1">
    <source>
        <dbReference type="SAM" id="Phobius"/>
    </source>
</evidence>
<dbReference type="GO" id="GO:0016301">
    <property type="term" value="F:kinase activity"/>
    <property type="evidence" value="ECO:0007669"/>
    <property type="project" value="UniProtKB-KW"/>
</dbReference>
<keyword evidence="2" id="KW-0808">Transferase</keyword>
<proteinExistence type="predicted"/>